<dbReference type="EC" id="2.8.1.7" evidence="4"/>
<protein>
    <recommendedName>
        <fullName evidence="5">Probable cysteine desulfurase</fullName>
        <ecNumber evidence="4">2.8.1.7</ecNumber>
    </recommendedName>
</protein>
<name>A0A9D9NP92_9BACT</name>
<evidence type="ECO:0000313" key="11">
    <source>
        <dbReference type="EMBL" id="MBO8480755.1"/>
    </source>
</evidence>
<organism evidence="11 12">
    <name type="scientific">Candidatus Cryptobacteroides avistercoris</name>
    <dbReference type="NCBI Taxonomy" id="2840758"/>
    <lineage>
        <taxon>Bacteria</taxon>
        <taxon>Pseudomonadati</taxon>
        <taxon>Bacteroidota</taxon>
        <taxon>Bacteroidia</taxon>
        <taxon>Bacteroidales</taxon>
        <taxon>Candidatus Cryptobacteroides</taxon>
    </lineage>
</organism>
<dbReference type="PANTHER" id="PTHR43586:SF8">
    <property type="entry name" value="CYSTEINE DESULFURASE 1, CHLOROPLASTIC"/>
    <property type="match status" value="1"/>
</dbReference>
<keyword evidence="6" id="KW-0808">Transferase</keyword>
<keyword evidence="7" id="KW-0663">Pyridoxal phosphate</keyword>
<accession>A0A9D9NP92</accession>
<dbReference type="InterPro" id="IPR015424">
    <property type="entry name" value="PyrdxlP-dep_Trfase"/>
</dbReference>
<evidence type="ECO:0000256" key="8">
    <source>
        <dbReference type="ARBA" id="ARBA00050776"/>
    </source>
</evidence>
<sequence>MMDVQELRKEFTQLGEKVYDRPLVYLDNAATSLRPRSVVGKWVELSERYSANIHRAVHHISSVATEEYEHARETVAAYLNVSPKEIIFTSGTTASVNLAAFSFGEAFVGEGDEIIVSESEHHSDLVPWQMMCERKRAVLKVLKVDEEGRLRVDELGSMITPSTRLVCVTHVSNVLGLVNPIKEIAGICHSHGCRLLVDGAQGAVHEHPDLRDLDCDFYAFSGHKMYAAPGTGVLYGKKELLDAMPPYMGGGEMVGNVKWSGTTYAPVPLKFEAGTQNFAGAPTFVPAIRMLELMEDIEIERNTDEITEYLLEELPKIPGLRLYGIPGEACGQDFRKVPLFSFSVEHCHHEDLALILDKMGIALRSGQMCAEPLMDRYGVTGMLRASFAPYNTMEEAVYFLDSLKKAIIMLEA</sequence>
<evidence type="ECO:0000256" key="9">
    <source>
        <dbReference type="RuleBase" id="RU004504"/>
    </source>
</evidence>
<dbReference type="InterPro" id="IPR010970">
    <property type="entry name" value="Cys_dSase_SufS"/>
</dbReference>
<reference evidence="11" key="1">
    <citation type="submission" date="2020-10" db="EMBL/GenBank/DDBJ databases">
        <authorList>
            <person name="Gilroy R."/>
        </authorList>
    </citation>
    <scope>NUCLEOTIDE SEQUENCE</scope>
    <source>
        <strain evidence="11">B3-1481</strain>
    </source>
</reference>
<dbReference type="AlphaFoldDB" id="A0A9D9NP92"/>
<dbReference type="GO" id="GO:0031071">
    <property type="term" value="F:cysteine desulfurase activity"/>
    <property type="evidence" value="ECO:0007669"/>
    <property type="project" value="UniProtKB-EC"/>
</dbReference>
<evidence type="ECO:0000313" key="12">
    <source>
        <dbReference type="Proteomes" id="UP000823769"/>
    </source>
</evidence>
<comment type="similarity">
    <text evidence="3">Belongs to the class-V pyridoxal-phosphate-dependent aminotransferase family. Csd subfamily.</text>
</comment>
<dbReference type="EMBL" id="JADILW010000096">
    <property type="protein sequence ID" value="MBO8480755.1"/>
    <property type="molecule type" value="Genomic_DNA"/>
</dbReference>
<dbReference type="Gene3D" id="3.90.1150.10">
    <property type="entry name" value="Aspartate Aminotransferase, domain 1"/>
    <property type="match status" value="1"/>
</dbReference>
<dbReference type="GO" id="GO:0030170">
    <property type="term" value="F:pyridoxal phosphate binding"/>
    <property type="evidence" value="ECO:0007669"/>
    <property type="project" value="InterPro"/>
</dbReference>
<dbReference type="GO" id="GO:0006534">
    <property type="term" value="P:cysteine metabolic process"/>
    <property type="evidence" value="ECO:0007669"/>
    <property type="project" value="InterPro"/>
</dbReference>
<comment type="cofactor">
    <cofactor evidence="1 9">
        <name>pyridoxal 5'-phosphate</name>
        <dbReference type="ChEBI" id="CHEBI:597326"/>
    </cofactor>
</comment>
<evidence type="ECO:0000256" key="7">
    <source>
        <dbReference type="ARBA" id="ARBA00022898"/>
    </source>
</evidence>
<comment type="catalytic activity">
    <reaction evidence="8">
        <text>(sulfur carrier)-H + L-cysteine = (sulfur carrier)-SH + L-alanine</text>
        <dbReference type="Rhea" id="RHEA:43892"/>
        <dbReference type="Rhea" id="RHEA-COMP:14737"/>
        <dbReference type="Rhea" id="RHEA-COMP:14739"/>
        <dbReference type="ChEBI" id="CHEBI:29917"/>
        <dbReference type="ChEBI" id="CHEBI:35235"/>
        <dbReference type="ChEBI" id="CHEBI:57972"/>
        <dbReference type="ChEBI" id="CHEBI:64428"/>
        <dbReference type="EC" id="2.8.1.7"/>
    </reaction>
</comment>
<dbReference type="CDD" id="cd06453">
    <property type="entry name" value="SufS_like"/>
    <property type="match status" value="1"/>
</dbReference>
<dbReference type="Proteomes" id="UP000823769">
    <property type="component" value="Unassembled WGS sequence"/>
</dbReference>
<dbReference type="InterPro" id="IPR015421">
    <property type="entry name" value="PyrdxlP-dep_Trfase_major"/>
</dbReference>
<dbReference type="PROSITE" id="PS00595">
    <property type="entry name" value="AA_TRANSFER_CLASS_5"/>
    <property type="match status" value="1"/>
</dbReference>
<dbReference type="InterPro" id="IPR016454">
    <property type="entry name" value="Cysteine_dSase"/>
</dbReference>
<keyword evidence="11" id="KW-0032">Aminotransferase</keyword>
<dbReference type="Pfam" id="PF00266">
    <property type="entry name" value="Aminotran_5"/>
    <property type="match status" value="1"/>
</dbReference>
<comment type="caution">
    <text evidence="11">The sequence shown here is derived from an EMBL/GenBank/DDBJ whole genome shotgun (WGS) entry which is preliminary data.</text>
</comment>
<evidence type="ECO:0000256" key="4">
    <source>
        <dbReference type="ARBA" id="ARBA00012239"/>
    </source>
</evidence>
<dbReference type="GO" id="GO:0008483">
    <property type="term" value="F:transaminase activity"/>
    <property type="evidence" value="ECO:0007669"/>
    <property type="project" value="UniProtKB-KW"/>
</dbReference>
<dbReference type="PIRSF" id="PIRSF005572">
    <property type="entry name" value="NifS"/>
    <property type="match status" value="1"/>
</dbReference>
<dbReference type="PANTHER" id="PTHR43586">
    <property type="entry name" value="CYSTEINE DESULFURASE"/>
    <property type="match status" value="1"/>
</dbReference>
<dbReference type="Gene3D" id="3.40.640.10">
    <property type="entry name" value="Type I PLP-dependent aspartate aminotransferase-like (Major domain)"/>
    <property type="match status" value="1"/>
</dbReference>
<evidence type="ECO:0000259" key="10">
    <source>
        <dbReference type="Pfam" id="PF00266"/>
    </source>
</evidence>
<evidence type="ECO:0000256" key="2">
    <source>
        <dbReference type="ARBA" id="ARBA00002824"/>
    </source>
</evidence>
<dbReference type="InterPro" id="IPR015422">
    <property type="entry name" value="PyrdxlP-dep_Trfase_small"/>
</dbReference>
<gene>
    <name evidence="11" type="ORF">IAB76_06590</name>
</gene>
<evidence type="ECO:0000256" key="5">
    <source>
        <dbReference type="ARBA" id="ARBA00021850"/>
    </source>
</evidence>
<dbReference type="InterPro" id="IPR000192">
    <property type="entry name" value="Aminotrans_V_dom"/>
</dbReference>
<proteinExistence type="inferred from homology"/>
<dbReference type="InterPro" id="IPR020578">
    <property type="entry name" value="Aminotrans_V_PyrdxlP_BS"/>
</dbReference>
<dbReference type="SUPFAM" id="SSF53383">
    <property type="entry name" value="PLP-dependent transferases"/>
    <property type="match status" value="1"/>
</dbReference>
<reference evidence="11" key="2">
    <citation type="journal article" date="2021" name="PeerJ">
        <title>Extensive microbial diversity within the chicken gut microbiome revealed by metagenomics and culture.</title>
        <authorList>
            <person name="Gilroy R."/>
            <person name="Ravi A."/>
            <person name="Getino M."/>
            <person name="Pursley I."/>
            <person name="Horton D.L."/>
            <person name="Alikhan N.F."/>
            <person name="Baker D."/>
            <person name="Gharbi K."/>
            <person name="Hall N."/>
            <person name="Watson M."/>
            <person name="Adriaenssens E.M."/>
            <person name="Foster-Nyarko E."/>
            <person name="Jarju S."/>
            <person name="Secka A."/>
            <person name="Antonio M."/>
            <person name="Oren A."/>
            <person name="Chaudhuri R.R."/>
            <person name="La Ragione R."/>
            <person name="Hildebrand F."/>
            <person name="Pallen M.J."/>
        </authorList>
    </citation>
    <scope>NUCLEOTIDE SEQUENCE</scope>
    <source>
        <strain evidence="11">B3-1481</strain>
    </source>
</reference>
<comment type="function">
    <text evidence="2">Catalyzes the removal of elemental sulfur and selenium atoms from L-cysteine, L-cystine, L-selenocysteine, and L-selenocystine to produce L-alanine.</text>
</comment>
<evidence type="ECO:0000256" key="1">
    <source>
        <dbReference type="ARBA" id="ARBA00001933"/>
    </source>
</evidence>
<evidence type="ECO:0000256" key="6">
    <source>
        <dbReference type="ARBA" id="ARBA00022679"/>
    </source>
</evidence>
<evidence type="ECO:0000256" key="3">
    <source>
        <dbReference type="ARBA" id="ARBA00010447"/>
    </source>
</evidence>
<feature type="domain" description="Aminotransferase class V" evidence="10">
    <location>
        <begin position="24"/>
        <end position="396"/>
    </location>
</feature>